<accession>A0A5N6NNK9</accession>
<reference evidence="1 2" key="1">
    <citation type="submission" date="2019-05" db="EMBL/GenBank/DDBJ databases">
        <title>Mikania micrantha, genome provides insights into the molecular mechanism of rapid growth.</title>
        <authorList>
            <person name="Liu B."/>
        </authorList>
    </citation>
    <scope>NUCLEOTIDE SEQUENCE [LARGE SCALE GENOMIC DNA]</scope>
    <source>
        <strain evidence="1">NLD-2019</strain>
        <tissue evidence="1">Leaf</tissue>
    </source>
</reference>
<dbReference type="PANTHER" id="PTHR11697">
    <property type="entry name" value="GENERAL TRANSCRIPTION FACTOR 2-RELATED ZINC FINGER PROTEIN"/>
    <property type="match status" value="1"/>
</dbReference>
<name>A0A5N6NNK9_9ASTR</name>
<dbReference type="AlphaFoldDB" id="A0A5N6NNK9"/>
<evidence type="ECO:0000313" key="2">
    <source>
        <dbReference type="Proteomes" id="UP000326396"/>
    </source>
</evidence>
<dbReference type="EMBL" id="SZYD01000010">
    <property type="protein sequence ID" value="KAD4982739.1"/>
    <property type="molecule type" value="Genomic_DNA"/>
</dbReference>
<protein>
    <submittedName>
        <fullName evidence="1">Uncharacterized protein</fullName>
    </submittedName>
</protein>
<dbReference type="PANTHER" id="PTHR11697:SF230">
    <property type="entry name" value="ZINC FINGER, MYM DOMAIN CONTAINING 1"/>
    <property type="match status" value="1"/>
</dbReference>
<keyword evidence="2" id="KW-1185">Reference proteome</keyword>
<evidence type="ECO:0000313" key="1">
    <source>
        <dbReference type="EMBL" id="KAD4982739.1"/>
    </source>
</evidence>
<comment type="caution">
    <text evidence="1">The sequence shown here is derived from an EMBL/GenBank/DDBJ whole genome shotgun (WGS) entry which is preliminary data.</text>
</comment>
<sequence>MPSCLSHPISLSRVLDHSNSSSSPVNHYYHLWKPLSSILKLKHIFGVTNHLCEALQRKDQDILNTVDLIRSTKEKLQSYRLEGFDSLLKDVTSFCDKHETEVVNMEEEYVDPKYRRRKTNITNRHHYVVNNFNTVLDMQIQEFGNRFSEHLKTELHNRMGDGYLNDACICYIEREFLQEISVEDVMQRFQKMKPRREQL</sequence>
<gene>
    <name evidence="1" type="ORF">E3N88_19410</name>
</gene>
<dbReference type="OrthoDB" id="785612at2759"/>
<organism evidence="1 2">
    <name type="scientific">Mikania micrantha</name>
    <name type="common">bitter vine</name>
    <dbReference type="NCBI Taxonomy" id="192012"/>
    <lineage>
        <taxon>Eukaryota</taxon>
        <taxon>Viridiplantae</taxon>
        <taxon>Streptophyta</taxon>
        <taxon>Embryophyta</taxon>
        <taxon>Tracheophyta</taxon>
        <taxon>Spermatophyta</taxon>
        <taxon>Magnoliopsida</taxon>
        <taxon>eudicotyledons</taxon>
        <taxon>Gunneridae</taxon>
        <taxon>Pentapetalae</taxon>
        <taxon>asterids</taxon>
        <taxon>campanulids</taxon>
        <taxon>Asterales</taxon>
        <taxon>Asteraceae</taxon>
        <taxon>Asteroideae</taxon>
        <taxon>Heliantheae alliance</taxon>
        <taxon>Eupatorieae</taxon>
        <taxon>Mikania</taxon>
    </lineage>
</organism>
<proteinExistence type="predicted"/>
<dbReference type="InterPro" id="IPR055298">
    <property type="entry name" value="AtLOH3-like"/>
</dbReference>
<dbReference type="Proteomes" id="UP000326396">
    <property type="component" value="Linkage Group LG18"/>
</dbReference>